<evidence type="ECO:0000256" key="9">
    <source>
        <dbReference type="SAM" id="MobiDB-lite"/>
    </source>
</evidence>
<evidence type="ECO:0000256" key="2">
    <source>
        <dbReference type="ARBA" id="ARBA00005551"/>
    </source>
</evidence>
<evidence type="ECO:0000256" key="10">
    <source>
        <dbReference type="SAM" id="Phobius"/>
    </source>
</evidence>
<keyword evidence="7" id="KW-0406">Ion transport</keyword>
<keyword evidence="8 10" id="KW-0472">Membrane</keyword>
<organism evidence="12 13">
    <name type="scientific">Winkia neuii subsp. anitrata</name>
    <dbReference type="NCBI Taxonomy" id="29318"/>
    <lineage>
        <taxon>Bacteria</taxon>
        <taxon>Bacillati</taxon>
        <taxon>Actinomycetota</taxon>
        <taxon>Actinomycetes</taxon>
        <taxon>Actinomycetales</taxon>
        <taxon>Actinomycetaceae</taxon>
        <taxon>Winkia</taxon>
    </lineage>
</organism>
<dbReference type="InterPro" id="IPR006153">
    <property type="entry name" value="Cation/H_exchanger_TM"/>
</dbReference>
<evidence type="ECO:0000256" key="6">
    <source>
        <dbReference type="ARBA" id="ARBA00022989"/>
    </source>
</evidence>
<name>A0AB38XLC8_9ACTO</name>
<dbReference type="AlphaFoldDB" id="A0AB38XLC8"/>
<dbReference type="EMBL" id="CP116394">
    <property type="protein sequence ID" value="WCE45118.1"/>
    <property type="molecule type" value="Genomic_DNA"/>
</dbReference>
<gene>
    <name evidence="12" type="ORF">PIG85_05430</name>
</gene>
<evidence type="ECO:0000256" key="7">
    <source>
        <dbReference type="ARBA" id="ARBA00023065"/>
    </source>
</evidence>
<protein>
    <submittedName>
        <fullName evidence="12">Cation:proton antiporter</fullName>
    </submittedName>
</protein>
<keyword evidence="5 10" id="KW-0812">Transmembrane</keyword>
<feature type="transmembrane region" description="Helical" evidence="10">
    <location>
        <begin position="6"/>
        <end position="25"/>
    </location>
</feature>
<dbReference type="GO" id="GO:0015297">
    <property type="term" value="F:antiporter activity"/>
    <property type="evidence" value="ECO:0007669"/>
    <property type="project" value="UniProtKB-KW"/>
</dbReference>
<dbReference type="Pfam" id="PF00999">
    <property type="entry name" value="Na_H_Exchanger"/>
    <property type="match status" value="1"/>
</dbReference>
<comment type="subcellular location">
    <subcellularLocation>
        <location evidence="1">Membrane</location>
        <topology evidence="1">Multi-pass membrane protein</topology>
    </subcellularLocation>
</comment>
<feature type="transmembrane region" description="Helical" evidence="10">
    <location>
        <begin position="335"/>
        <end position="356"/>
    </location>
</feature>
<dbReference type="InterPro" id="IPR038770">
    <property type="entry name" value="Na+/solute_symporter_sf"/>
</dbReference>
<feature type="transmembrane region" description="Helical" evidence="10">
    <location>
        <begin position="88"/>
        <end position="105"/>
    </location>
</feature>
<feature type="transmembrane region" description="Helical" evidence="10">
    <location>
        <begin position="32"/>
        <end position="50"/>
    </location>
</feature>
<dbReference type="Gene3D" id="1.20.1530.20">
    <property type="match status" value="1"/>
</dbReference>
<dbReference type="PANTHER" id="PTHR43562:SF1">
    <property type="entry name" value="NA(+)_H(+) ANTIPORTER YJBQ-RELATED"/>
    <property type="match status" value="1"/>
</dbReference>
<evidence type="ECO:0000259" key="11">
    <source>
        <dbReference type="Pfam" id="PF00999"/>
    </source>
</evidence>
<keyword evidence="3" id="KW-0813">Transport</keyword>
<evidence type="ECO:0000256" key="4">
    <source>
        <dbReference type="ARBA" id="ARBA00022449"/>
    </source>
</evidence>
<feature type="transmembrane region" description="Helical" evidence="10">
    <location>
        <begin position="224"/>
        <end position="249"/>
    </location>
</feature>
<evidence type="ECO:0000313" key="12">
    <source>
        <dbReference type="EMBL" id="WCE45118.1"/>
    </source>
</evidence>
<dbReference type="Proteomes" id="UP001211044">
    <property type="component" value="Chromosome"/>
</dbReference>
<feature type="region of interest" description="Disordered" evidence="9">
    <location>
        <begin position="400"/>
        <end position="438"/>
    </location>
</feature>
<evidence type="ECO:0000313" key="13">
    <source>
        <dbReference type="Proteomes" id="UP001211044"/>
    </source>
</evidence>
<feature type="transmembrane region" description="Helical" evidence="10">
    <location>
        <begin position="174"/>
        <end position="193"/>
    </location>
</feature>
<keyword evidence="6 10" id="KW-1133">Transmembrane helix</keyword>
<evidence type="ECO:0000256" key="1">
    <source>
        <dbReference type="ARBA" id="ARBA00004141"/>
    </source>
</evidence>
<evidence type="ECO:0000256" key="8">
    <source>
        <dbReference type="ARBA" id="ARBA00023136"/>
    </source>
</evidence>
<dbReference type="GO" id="GO:1902600">
    <property type="term" value="P:proton transmembrane transport"/>
    <property type="evidence" value="ECO:0007669"/>
    <property type="project" value="InterPro"/>
</dbReference>
<proteinExistence type="inferred from homology"/>
<evidence type="ECO:0000256" key="3">
    <source>
        <dbReference type="ARBA" id="ARBA00022448"/>
    </source>
</evidence>
<evidence type="ECO:0000256" key="5">
    <source>
        <dbReference type="ARBA" id="ARBA00022692"/>
    </source>
</evidence>
<keyword evidence="4" id="KW-0050">Antiport</keyword>
<feature type="transmembrane region" description="Helical" evidence="10">
    <location>
        <begin position="117"/>
        <end position="136"/>
    </location>
</feature>
<dbReference type="RefSeq" id="WP_004805277.1">
    <property type="nucleotide sequence ID" value="NZ_CP116394.1"/>
</dbReference>
<feature type="transmembrane region" description="Helical" evidence="10">
    <location>
        <begin position="368"/>
        <end position="386"/>
    </location>
</feature>
<feature type="transmembrane region" description="Helical" evidence="10">
    <location>
        <begin position="297"/>
        <end position="315"/>
    </location>
</feature>
<sequence>MNVLTQLFLVVSVALLAPIISKLLFRGVVPEVVFLLVGGMLIGPFVLNLVEVGPELGLLRELGVAFLFLLAGFEINPADLKGGRGAKASLVWLVSLLLAFVVVVVRHKVPPLSVEGAAIAIAMTSTAIGTLLPVLKERGATARPVGKLVLAHGAVGELGPVVAMALLLGYRATWVSLVLLLLFAGLSVVLAVIPKPFQKFGGRIIEGIKWGAETTAQATVRIMLVLLVGFVALAATLGLDIVLGAFAAGFVLRQALPNGRAELEQKLDGLAYGFFIPTFFIISGMEVDPAALLDSPLGAAAFLICLLAVRGLPVFGSTFVMPSELEKELSIRQKVTVGLYSTTSLPIIVAVTHVAAQADAMSQTTASTLVIAGTISVLAMPLLAYITDHVPGAEILARNRAQAEKSKPAKPTGKANVSIGKQIKAEQKSAGQKRKKER</sequence>
<dbReference type="KEGG" id="wne:PIG85_05430"/>
<feature type="transmembrane region" description="Helical" evidence="10">
    <location>
        <begin position="148"/>
        <end position="168"/>
    </location>
</feature>
<accession>A0AB38XLC8</accession>
<dbReference type="PANTHER" id="PTHR43562">
    <property type="entry name" value="NAPA-TYPE SODIUM/HYDROGEN ANTIPORTER"/>
    <property type="match status" value="1"/>
</dbReference>
<reference evidence="12" key="1">
    <citation type="submission" date="2023-01" db="EMBL/GenBank/DDBJ databases">
        <title>Comparative Genomic Analysis of the Clinically-Derived Winkia Strain NY0527 Provides Evidence into the Taxonomic Reassignment of Winkia neuii and Characterizes Their Virulence Traits.</title>
        <authorList>
            <person name="Cai X."/>
            <person name="Peng Y."/>
            <person name="Li M."/>
            <person name="Qiu Y."/>
            <person name="Wang Y."/>
            <person name="Xu L."/>
            <person name="Hou Q."/>
        </authorList>
    </citation>
    <scope>NUCLEOTIDE SEQUENCE</scope>
    <source>
        <strain evidence="12">NY0527</strain>
    </source>
</reference>
<comment type="similarity">
    <text evidence="2">Belongs to the monovalent cation:proton antiporter 2 (CPA2) transporter (TC 2.A.37) family.</text>
</comment>
<feature type="domain" description="Cation/H+ exchanger transmembrane" evidence="11">
    <location>
        <begin position="12"/>
        <end position="381"/>
    </location>
</feature>
<dbReference type="GO" id="GO:0016020">
    <property type="term" value="C:membrane"/>
    <property type="evidence" value="ECO:0007669"/>
    <property type="project" value="UniProtKB-SubCell"/>
</dbReference>